<proteinExistence type="predicted"/>
<reference evidence="1" key="1">
    <citation type="submission" date="2022-08" db="EMBL/GenBank/DDBJ databases">
        <authorList>
            <person name="Gutierrez-Valencia J."/>
        </authorList>
    </citation>
    <scope>NUCLEOTIDE SEQUENCE</scope>
</reference>
<keyword evidence="2" id="KW-1185">Reference proteome</keyword>
<accession>A0AAV0NAS5</accession>
<sequence>MENEIAEGFLAVVDEIVKAHNGLGLSDLYPSLKFIPVVTGFLPKLKSLHGAADSILGGILEQHRAKREEKIR</sequence>
<dbReference type="EMBL" id="CAMGYJ010000008">
    <property type="protein sequence ID" value="CAI0455640.1"/>
    <property type="molecule type" value="Genomic_DNA"/>
</dbReference>
<evidence type="ECO:0000313" key="2">
    <source>
        <dbReference type="Proteomes" id="UP001154282"/>
    </source>
</evidence>
<gene>
    <name evidence="1" type="ORF">LITE_LOCUS32432</name>
</gene>
<comment type="caution">
    <text evidence="1">The sequence shown here is derived from an EMBL/GenBank/DDBJ whole genome shotgun (WGS) entry which is preliminary data.</text>
</comment>
<dbReference type="AlphaFoldDB" id="A0AAV0NAS5"/>
<organism evidence="1 2">
    <name type="scientific">Linum tenue</name>
    <dbReference type="NCBI Taxonomy" id="586396"/>
    <lineage>
        <taxon>Eukaryota</taxon>
        <taxon>Viridiplantae</taxon>
        <taxon>Streptophyta</taxon>
        <taxon>Embryophyta</taxon>
        <taxon>Tracheophyta</taxon>
        <taxon>Spermatophyta</taxon>
        <taxon>Magnoliopsida</taxon>
        <taxon>eudicotyledons</taxon>
        <taxon>Gunneridae</taxon>
        <taxon>Pentapetalae</taxon>
        <taxon>rosids</taxon>
        <taxon>fabids</taxon>
        <taxon>Malpighiales</taxon>
        <taxon>Linaceae</taxon>
        <taxon>Linum</taxon>
    </lineage>
</organism>
<protein>
    <submittedName>
        <fullName evidence="1">Uncharacterized protein</fullName>
    </submittedName>
</protein>
<evidence type="ECO:0000313" key="1">
    <source>
        <dbReference type="EMBL" id="CAI0455640.1"/>
    </source>
</evidence>
<name>A0AAV0NAS5_9ROSI</name>
<dbReference type="Proteomes" id="UP001154282">
    <property type="component" value="Unassembled WGS sequence"/>
</dbReference>